<dbReference type="AlphaFoldDB" id="A0A9C6U6Z6"/>
<accession>A0A9C6U6Z6</accession>
<evidence type="ECO:0000313" key="2">
    <source>
        <dbReference type="Proteomes" id="UP000504606"/>
    </source>
</evidence>
<feature type="compositionally biased region" description="Basic residues" evidence="1">
    <location>
        <begin position="88"/>
        <end position="103"/>
    </location>
</feature>
<dbReference type="Proteomes" id="UP000504606">
    <property type="component" value="Unplaced"/>
</dbReference>
<organism evidence="2 3">
    <name type="scientific">Frankliniella occidentalis</name>
    <name type="common">Western flower thrips</name>
    <name type="synonym">Euthrips occidentalis</name>
    <dbReference type="NCBI Taxonomy" id="133901"/>
    <lineage>
        <taxon>Eukaryota</taxon>
        <taxon>Metazoa</taxon>
        <taxon>Ecdysozoa</taxon>
        <taxon>Arthropoda</taxon>
        <taxon>Hexapoda</taxon>
        <taxon>Insecta</taxon>
        <taxon>Pterygota</taxon>
        <taxon>Neoptera</taxon>
        <taxon>Paraneoptera</taxon>
        <taxon>Thysanoptera</taxon>
        <taxon>Terebrantia</taxon>
        <taxon>Thripoidea</taxon>
        <taxon>Thripidae</taxon>
        <taxon>Frankliniella</taxon>
    </lineage>
</organism>
<dbReference type="KEGG" id="foc:127749663"/>
<feature type="compositionally biased region" description="Basic and acidic residues" evidence="1">
    <location>
        <begin position="104"/>
        <end position="120"/>
    </location>
</feature>
<dbReference type="GeneID" id="127749663"/>
<gene>
    <name evidence="3" type="primary">LOC127749663</name>
</gene>
<dbReference type="RefSeq" id="XP_052124702.1">
    <property type="nucleotide sequence ID" value="XM_052268742.1"/>
</dbReference>
<keyword evidence="2" id="KW-1185">Reference proteome</keyword>
<evidence type="ECO:0000313" key="3">
    <source>
        <dbReference type="RefSeq" id="XP_052124702.1"/>
    </source>
</evidence>
<protein>
    <submittedName>
        <fullName evidence="3">Uncharacterized protein LOC127749663</fullName>
    </submittedName>
</protein>
<name>A0A9C6U6Z6_FRAOC</name>
<feature type="region of interest" description="Disordered" evidence="1">
    <location>
        <begin position="74"/>
        <end position="142"/>
    </location>
</feature>
<proteinExistence type="predicted"/>
<reference evidence="3" key="1">
    <citation type="submission" date="2025-08" db="UniProtKB">
        <authorList>
            <consortium name="RefSeq"/>
        </authorList>
    </citation>
    <scope>IDENTIFICATION</scope>
    <source>
        <tissue evidence="3">Whole organism</tissue>
    </source>
</reference>
<feature type="compositionally biased region" description="Basic residues" evidence="1">
    <location>
        <begin position="132"/>
        <end position="142"/>
    </location>
</feature>
<sequence length="142" mass="16325">MDTEVDNEIELLEKKFRDIQDNLQKIAREGPSKDTYRRALKSMVQRLSRPTTPEQAIETFLRWKAASLSLARRRSNMGVQPTAIQRRKEGKTRGAKRIRAGRPYKKESIARKASGKEALPRKLSASVNANKTHIKSHQKKMK</sequence>
<evidence type="ECO:0000256" key="1">
    <source>
        <dbReference type="SAM" id="MobiDB-lite"/>
    </source>
</evidence>